<proteinExistence type="predicted"/>
<reference evidence="1 2" key="1">
    <citation type="submission" date="2019-03" db="EMBL/GenBank/DDBJ databases">
        <title>Lake Tanganyika Metagenome-Assembled Genomes (MAGs).</title>
        <authorList>
            <person name="Tran P."/>
        </authorList>
    </citation>
    <scope>NUCLEOTIDE SEQUENCE [LARGE SCALE GENOMIC DNA]</scope>
    <source>
        <strain evidence="1">K_DeepCast_65m_m2_236</strain>
    </source>
</reference>
<protein>
    <submittedName>
        <fullName evidence="1">Uncharacterized protein</fullName>
    </submittedName>
</protein>
<name>A0A937X6S5_9BACT</name>
<dbReference type="AlphaFoldDB" id="A0A937X6S5"/>
<comment type="caution">
    <text evidence="1">The sequence shown here is derived from an EMBL/GenBank/DDBJ whole genome shotgun (WGS) entry which is preliminary data.</text>
</comment>
<sequence length="103" mass="11724">MEEREALIRAALRDLEPDEDRWKHFGVLVVPAGSCADAAVREYLKRAPRPHPVPMEVLSYTVKYIGGDKVVFVDLRRVDGIREAVDEAFGAKRKPRRDGFFKA</sequence>
<evidence type="ECO:0000313" key="2">
    <source>
        <dbReference type="Proteomes" id="UP000703893"/>
    </source>
</evidence>
<gene>
    <name evidence="1" type="ORF">FJZ00_09515</name>
</gene>
<dbReference type="EMBL" id="VGJX01000553">
    <property type="protein sequence ID" value="MBM3275380.1"/>
    <property type="molecule type" value="Genomic_DNA"/>
</dbReference>
<accession>A0A937X6S5</accession>
<evidence type="ECO:0000313" key="1">
    <source>
        <dbReference type="EMBL" id="MBM3275380.1"/>
    </source>
</evidence>
<dbReference type="Proteomes" id="UP000703893">
    <property type="component" value="Unassembled WGS sequence"/>
</dbReference>
<organism evidence="1 2">
    <name type="scientific">Candidatus Tanganyikabacteria bacterium</name>
    <dbReference type="NCBI Taxonomy" id="2961651"/>
    <lineage>
        <taxon>Bacteria</taxon>
        <taxon>Bacillati</taxon>
        <taxon>Candidatus Sericytochromatia</taxon>
        <taxon>Candidatus Tanganyikabacteria</taxon>
    </lineage>
</organism>